<dbReference type="FunCoup" id="B3S3G4">
    <property type="interactions" value="126"/>
</dbReference>
<evidence type="ECO:0000256" key="2">
    <source>
        <dbReference type="ARBA" id="ARBA00022475"/>
    </source>
</evidence>
<keyword evidence="2" id="KW-1003">Cell membrane</keyword>
<evidence type="ECO:0000256" key="9">
    <source>
        <dbReference type="SAM" id="Phobius"/>
    </source>
</evidence>
<keyword evidence="5" id="KW-0297">G-protein coupled receptor</keyword>
<comment type="subcellular location">
    <subcellularLocation>
        <location evidence="1">Cell membrane</location>
        <topology evidence="1">Multi-pass membrane protein</topology>
    </subcellularLocation>
</comment>
<evidence type="ECO:0000256" key="8">
    <source>
        <dbReference type="ARBA" id="ARBA00023224"/>
    </source>
</evidence>
<evidence type="ECO:0000256" key="6">
    <source>
        <dbReference type="ARBA" id="ARBA00023136"/>
    </source>
</evidence>
<dbReference type="GO" id="GO:0008020">
    <property type="term" value="F:G protein-coupled photoreceptor activity"/>
    <property type="evidence" value="ECO:0000318"/>
    <property type="project" value="GO_Central"/>
</dbReference>
<dbReference type="HOGENOM" id="CLU_009579_3_3_1"/>
<feature type="transmembrane region" description="Helical" evidence="9">
    <location>
        <begin position="98"/>
        <end position="124"/>
    </location>
</feature>
<dbReference type="Pfam" id="PF00001">
    <property type="entry name" value="7tm_1"/>
    <property type="match status" value="1"/>
</dbReference>
<evidence type="ECO:0000256" key="7">
    <source>
        <dbReference type="ARBA" id="ARBA00023170"/>
    </source>
</evidence>
<protein>
    <recommendedName>
        <fullName evidence="10">G-protein coupled receptors family 1 profile domain-containing protein</fullName>
    </recommendedName>
</protein>
<keyword evidence="7" id="KW-0675">Receptor</keyword>
<accession>B3S3G4</accession>
<dbReference type="GO" id="GO:0071482">
    <property type="term" value="P:cellular response to light stimulus"/>
    <property type="evidence" value="ECO:0000318"/>
    <property type="project" value="GO_Central"/>
</dbReference>
<dbReference type="RefSeq" id="XP_002114830.1">
    <property type="nucleotide sequence ID" value="XM_002114794.1"/>
</dbReference>
<dbReference type="GO" id="GO:0007602">
    <property type="term" value="P:phototransduction"/>
    <property type="evidence" value="ECO:0000318"/>
    <property type="project" value="GO_Central"/>
</dbReference>
<reference evidence="11 12" key="1">
    <citation type="journal article" date="2008" name="Nature">
        <title>The Trichoplax genome and the nature of placozoans.</title>
        <authorList>
            <person name="Srivastava M."/>
            <person name="Begovic E."/>
            <person name="Chapman J."/>
            <person name="Putnam N.H."/>
            <person name="Hellsten U."/>
            <person name="Kawashima T."/>
            <person name="Kuo A."/>
            <person name="Mitros T."/>
            <person name="Salamov A."/>
            <person name="Carpenter M.L."/>
            <person name="Signorovitch A.Y."/>
            <person name="Moreno M.A."/>
            <person name="Kamm K."/>
            <person name="Grimwood J."/>
            <person name="Schmutz J."/>
            <person name="Shapiro H."/>
            <person name="Grigoriev I.V."/>
            <person name="Buss L.W."/>
            <person name="Schierwater B."/>
            <person name="Dellaporta S.L."/>
            <person name="Rokhsar D.S."/>
        </authorList>
    </citation>
    <scope>NUCLEOTIDE SEQUENCE [LARGE SCALE GENOMIC DNA]</scope>
    <source>
        <strain evidence="11 12">Grell-BS-1999</strain>
    </source>
</reference>
<evidence type="ECO:0000256" key="3">
    <source>
        <dbReference type="ARBA" id="ARBA00022692"/>
    </source>
</evidence>
<evidence type="ECO:0000259" key="10">
    <source>
        <dbReference type="PROSITE" id="PS50262"/>
    </source>
</evidence>
<feature type="transmembrane region" description="Helical" evidence="9">
    <location>
        <begin position="182"/>
        <end position="207"/>
    </location>
</feature>
<dbReference type="GO" id="GO:0005886">
    <property type="term" value="C:plasma membrane"/>
    <property type="evidence" value="ECO:0000318"/>
    <property type="project" value="GO_Central"/>
</dbReference>
<dbReference type="GeneID" id="6756042"/>
<keyword evidence="12" id="KW-1185">Reference proteome</keyword>
<keyword evidence="3 9" id="KW-0812">Transmembrane</keyword>
<dbReference type="CTD" id="6756042"/>
<dbReference type="OMA" id="ILMSVNC"/>
<feature type="transmembrane region" description="Helical" evidence="9">
    <location>
        <begin position="274"/>
        <end position="297"/>
    </location>
</feature>
<dbReference type="InParanoid" id="B3S3G4"/>
<sequence>MENEIYDGSNTSNILSESIEFTIVKGAILTTLGVVALLGNLMVVFSILLPKKMRSPTNYLLFNLAVLDIITVTIRLPIHLINIMENRQAIDDPLCHFHAFLTGVCFIGSVYSMVGIAVFRYIVVCRSLSVKLSNRHALYAIGLIWLITVFIALWPFWGWSKFVYDPRERACIPSYSEGISGLINGILEIFLDFGIPLTTIFVCYWKIYRYIRATHQRLASFRESANVKHEYRKRRVTLTMWIVFVAFFILYAPWSIMAFVVFPVTNGQANVPDGVYFMAQALLYSNSAANPIIYGVMMGQFKRQYKKVITCGCLTSNEQMIQSDTDAERVVPYASRAITIDWLKAMYINCPIY</sequence>
<dbReference type="InterPro" id="IPR000276">
    <property type="entry name" value="GPCR_Rhodpsn"/>
</dbReference>
<feature type="transmembrane region" description="Helical" evidence="9">
    <location>
        <begin position="60"/>
        <end position="78"/>
    </location>
</feature>
<dbReference type="SUPFAM" id="SSF81321">
    <property type="entry name" value="Family A G protein-coupled receptor-like"/>
    <property type="match status" value="1"/>
</dbReference>
<dbReference type="GO" id="GO:0007186">
    <property type="term" value="P:G protein-coupled receptor signaling pathway"/>
    <property type="evidence" value="ECO:0000318"/>
    <property type="project" value="GO_Central"/>
</dbReference>
<feature type="transmembrane region" description="Helical" evidence="9">
    <location>
        <begin position="136"/>
        <end position="157"/>
    </location>
</feature>
<dbReference type="CDD" id="cd00637">
    <property type="entry name" value="7tm_classA_rhodopsin-like"/>
    <property type="match status" value="1"/>
</dbReference>
<evidence type="ECO:0000313" key="12">
    <source>
        <dbReference type="Proteomes" id="UP000009022"/>
    </source>
</evidence>
<dbReference type="KEGG" id="tad:TRIADDRAFT_58712"/>
<dbReference type="eggNOG" id="KOG3656">
    <property type="taxonomic scope" value="Eukaryota"/>
</dbReference>
<dbReference type="EMBL" id="DS985248">
    <property type="protein sequence ID" value="EDV22964.1"/>
    <property type="molecule type" value="Genomic_DNA"/>
</dbReference>
<dbReference type="PhylomeDB" id="B3S3G4"/>
<dbReference type="STRING" id="10228.B3S3G4"/>
<dbReference type="Proteomes" id="UP000009022">
    <property type="component" value="Unassembled WGS sequence"/>
</dbReference>
<evidence type="ECO:0000256" key="5">
    <source>
        <dbReference type="ARBA" id="ARBA00023040"/>
    </source>
</evidence>
<dbReference type="PANTHER" id="PTHR24228">
    <property type="entry name" value="B2 BRADYKININ RECEPTOR/ANGIOTENSIN II RECEPTOR"/>
    <property type="match status" value="1"/>
</dbReference>
<feature type="domain" description="G-protein coupled receptors family 1 profile" evidence="10">
    <location>
        <begin position="39"/>
        <end position="294"/>
    </location>
</feature>
<proteinExistence type="predicted"/>
<dbReference type="Gene3D" id="1.20.1070.10">
    <property type="entry name" value="Rhodopsin 7-helix transmembrane proteins"/>
    <property type="match status" value="1"/>
</dbReference>
<dbReference type="AlphaFoldDB" id="B3S3G4"/>
<dbReference type="PANTHER" id="PTHR24228:SF72">
    <property type="entry name" value="G-PROTEIN COUPLED RECEPTORS FAMILY 1 PROFILE DOMAIN-CONTAINING PROTEIN"/>
    <property type="match status" value="1"/>
</dbReference>
<evidence type="ECO:0000256" key="1">
    <source>
        <dbReference type="ARBA" id="ARBA00004651"/>
    </source>
</evidence>
<evidence type="ECO:0000313" key="11">
    <source>
        <dbReference type="EMBL" id="EDV22964.1"/>
    </source>
</evidence>
<evidence type="ECO:0000256" key="4">
    <source>
        <dbReference type="ARBA" id="ARBA00022989"/>
    </source>
</evidence>
<keyword evidence="6 9" id="KW-0472">Membrane</keyword>
<feature type="transmembrane region" description="Helical" evidence="9">
    <location>
        <begin position="27"/>
        <end position="48"/>
    </location>
</feature>
<dbReference type="InterPro" id="IPR017452">
    <property type="entry name" value="GPCR_Rhodpsn_7TM"/>
</dbReference>
<feature type="transmembrane region" description="Helical" evidence="9">
    <location>
        <begin position="238"/>
        <end position="262"/>
    </location>
</feature>
<keyword evidence="8" id="KW-0807">Transducer</keyword>
<gene>
    <name evidence="11" type="ORF">TRIADDRAFT_58712</name>
</gene>
<organism evidence="11 12">
    <name type="scientific">Trichoplax adhaerens</name>
    <name type="common">Trichoplax reptans</name>
    <dbReference type="NCBI Taxonomy" id="10228"/>
    <lineage>
        <taxon>Eukaryota</taxon>
        <taxon>Metazoa</taxon>
        <taxon>Placozoa</taxon>
        <taxon>Uniplacotomia</taxon>
        <taxon>Trichoplacea</taxon>
        <taxon>Trichoplacidae</taxon>
        <taxon>Trichoplax</taxon>
    </lineage>
</organism>
<keyword evidence="4 9" id="KW-1133">Transmembrane helix</keyword>
<name>B3S3G4_TRIAD</name>
<dbReference type="OrthoDB" id="10034726at2759"/>
<dbReference type="PRINTS" id="PR00237">
    <property type="entry name" value="GPCRRHODOPSN"/>
</dbReference>
<dbReference type="PROSITE" id="PS50262">
    <property type="entry name" value="G_PROTEIN_RECEP_F1_2"/>
    <property type="match status" value="1"/>
</dbReference>